<evidence type="ECO:0000313" key="2">
    <source>
        <dbReference type="Ensembl" id="ENSCCRP00000123740.1"/>
    </source>
</evidence>
<organism evidence="2 3">
    <name type="scientific">Cyprinus carpio carpio</name>
    <dbReference type="NCBI Taxonomy" id="630221"/>
    <lineage>
        <taxon>Eukaryota</taxon>
        <taxon>Metazoa</taxon>
        <taxon>Chordata</taxon>
        <taxon>Craniata</taxon>
        <taxon>Vertebrata</taxon>
        <taxon>Euteleostomi</taxon>
        <taxon>Actinopterygii</taxon>
        <taxon>Neopterygii</taxon>
        <taxon>Teleostei</taxon>
        <taxon>Ostariophysi</taxon>
        <taxon>Cypriniformes</taxon>
        <taxon>Cyprinidae</taxon>
        <taxon>Cyprininae</taxon>
        <taxon>Cyprinus</taxon>
    </lineage>
</organism>
<feature type="domain" description="UPAR/Ly6" evidence="1">
    <location>
        <begin position="26"/>
        <end position="104"/>
    </location>
</feature>
<proteinExistence type="predicted"/>
<dbReference type="InterPro" id="IPR016054">
    <property type="entry name" value="LY6_UPA_recep-like"/>
</dbReference>
<dbReference type="OMA" id="TACTNTH"/>
<reference evidence="2" key="2">
    <citation type="submission" date="2025-09" db="UniProtKB">
        <authorList>
            <consortium name="Ensembl"/>
        </authorList>
    </citation>
    <scope>IDENTIFICATION</scope>
</reference>
<sequence length="145" mass="14765">QNVIIKCYRIVLGVIAAIGFFTLSEALTCNSCKVGIPGKCLFSSQVSCAASEPNCYTAKAEFNVTGFLSLSSSGCTSDCNNTAGTVLGAGYTVTKACCATDLCSGASAAQLSVAGALSAALLASFSYTFSSVQCYALNTSLNQNQ</sequence>
<dbReference type="InterPro" id="IPR045860">
    <property type="entry name" value="Snake_toxin-like_sf"/>
</dbReference>
<dbReference type="AlphaFoldDB" id="A0A9J7Z2X2"/>
<dbReference type="Ensembl" id="ENSCCRT00000204541.1">
    <property type="protein sequence ID" value="ENSCCRP00000123740.1"/>
    <property type="gene ID" value="ENSCCRG00000078761.1"/>
</dbReference>
<dbReference type="SUPFAM" id="SSF57302">
    <property type="entry name" value="Snake toxin-like"/>
    <property type="match status" value="1"/>
</dbReference>
<name>A0A9J7Z2X2_CYPCA</name>
<protein>
    <recommendedName>
        <fullName evidence="1">UPAR/Ly6 domain-containing protein</fullName>
    </recommendedName>
</protein>
<dbReference type="GeneTree" id="ENSGT00910000144740"/>
<dbReference type="Pfam" id="PF00021">
    <property type="entry name" value="UPAR_LY6"/>
    <property type="match status" value="1"/>
</dbReference>
<reference evidence="2" key="1">
    <citation type="submission" date="2025-08" db="UniProtKB">
        <authorList>
            <consortium name="Ensembl"/>
        </authorList>
    </citation>
    <scope>IDENTIFICATION</scope>
</reference>
<dbReference type="Gene3D" id="2.10.60.10">
    <property type="entry name" value="CD59"/>
    <property type="match status" value="1"/>
</dbReference>
<accession>A0A9J7Z2X2</accession>
<dbReference type="Proteomes" id="UP001108240">
    <property type="component" value="Unplaced"/>
</dbReference>
<evidence type="ECO:0000313" key="3">
    <source>
        <dbReference type="Proteomes" id="UP001108240"/>
    </source>
</evidence>
<keyword evidence="3" id="KW-1185">Reference proteome</keyword>
<evidence type="ECO:0000259" key="1">
    <source>
        <dbReference type="Pfam" id="PF00021"/>
    </source>
</evidence>